<feature type="transmembrane region" description="Helical" evidence="1">
    <location>
        <begin position="7"/>
        <end position="29"/>
    </location>
</feature>
<keyword evidence="1" id="KW-0472">Membrane</keyword>
<keyword evidence="1" id="KW-0812">Transmembrane</keyword>
<organism evidence="2">
    <name type="scientific">Campylobacter sp. CCS1377</name>
    <dbReference type="NCBI Taxonomy" id="3158229"/>
    <lineage>
        <taxon>Bacteria</taxon>
        <taxon>Pseudomonadati</taxon>
        <taxon>Campylobacterota</taxon>
        <taxon>Epsilonproteobacteria</taxon>
        <taxon>Campylobacterales</taxon>
        <taxon>Campylobacteraceae</taxon>
        <taxon>Campylobacter</taxon>
    </lineage>
</organism>
<name>A0AAU7E6R9_9BACT</name>
<sequence>MFKSYKKFIFFSLLIPLPSILILFALLYIRDPFWFFHKPYFREESFMRDMRMQARGIILHKDFDSVIIGTSMLENTSAKEASEKLGDKWVNLSLSGSALNERNIILNYLFKHKQIRKIIYSLDVFTLNNALEQDTKSFSFIYNDNAYKNFKVYFSKKFILCALTFSKKEKCIGKSNLDTLVNWGIENKNEFGNFKNWNKNLLQSKELQDSVLNIQDFNPNYNIDISKNKNYIKQQLLKIINKHPNTRFYLIIPSYSRLNYRLCSFEGYYNKDSELFSKYQAVLKWLVKETSKYPNVKIYGFDDLDYADDIRNYKDPAHYNTNMNSMQLDAIKNQTNILTPENMDEYFKIMEEKIRNYDLTPFVEFIKKQEN</sequence>
<evidence type="ECO:0008006" key="3">
    <source>
        <dbReference type="Google" id="ProtNLM"/>
    </source>
</evidence>
<keyword evidence="1" id="KW-1133">Transmembrane helix</keyword>
<proteinExistence type="predicted"/>
<reference evidence="2" key="1">
    <citation type="submission" date="2024-05" db="EMBL/GenBank/DDBJ databases">
        <title>Campylobacter coli isolated from environmental waters in Slovenia.</title>
        <authorList>
            <person name="Zautner A.E."/>
            <person name="Bunk B."/>
            <person name="Riedel T."/>
            <person name="Sproeer C."/>
        </authorList>
    </citation>
    <scope>NUCLEOTIDE SEQUENCE</scope>
    <source>
        <strain evidence="2">CCS1377</strain>
    </source>
</reference>
<gene>
    <name evidence="2" type="ORF">AAH949_06260</name>
</gene>
<evidence type="ECO:0000256" key="1">
    <source>
        <dbReference type="SAM" id="Phobius"/>
    </source>
</evidence>
<dbReference type="RefSeq" id="WP_348518257.1">
    <property type="nucleotide sequence ID" value="NZ_CP155620.1"/>
</dbReference>
<accession>A0AAU7E6R9</accession>
<dbReference type="AlphaFoldDB" id="A0AAU7E6R9"/>
<evidence type="ECO:0000313" key="2">
    <source>
        <dbReference type="EMBL" id="XBJ28701.1"/>
    </source>
</evidence>
<dbReference type="EMBL" id="CP155620">
    <property type="protein sequence ID" value="XBJ28701.1"/>
    <property type="molecule type" value="Genomic_DNA"/>
</dbReference>
<protein>
    <recommendedName>
        <fullName evidence="3">SGNH/GDSL hydrolase family protein</fullName>
    </recommendedName>
</protein>